<evidence type="ECO:0000313" key="2">
    <source>
        <dbReference type="Proteomes" id="UP001187531"/>
    </source>
</evidence>
<dbReference type="EMBL" id="JAVRJZ010000010">
    <property type="protein sequence ID" value="KAK2718025.1"/>
    <property type="molecule type" value="Genomic_DNA"/>
</dbReference>
<dbReference type="InterPro" id="IPR036691">
    <property type="entry name" value="Endo/exonu/phosph_ase_sf"/>
</dbReference>
<accession>A0AA88HY66</accession>
<evidence type="ECO:0008006" key="3">
    <source>
        <dbReference type="Google" id="ProtNLM"/>
    </source>
</evidence>
<organism evidence="1 2">
    <name type="scientific">Artemia franciscana</name>
    <name type="common">Brine shrimp</name>
    <name type="synonym">Artemia sanfranciscana</name>
    <dbReference type="NCBI Taxonomy" id="6661"/>
    <lineage>
        <taxon>Eukaryota</taxon>
        <taxon>Metazoa</taxon>
        <taxon>Ecdysozoa</taxon>
        <taxon>Arthropoda</taxon>
        <taxon>Crustacea</taxon>
        <taxon>Branchiopoda</taxon>
        <taxon>Anostraca</taxon>
        <taxon>Artemiidae</taxon>
        <taxon>Artemia</taxon>
    </lineage>
</organism>
<gene>
    <name evidence="1" type="ORF">QYM36_006719</name>
</gene>
<dbReference type="AlphaFoldDB" id="A0AA88HY66"/>
<protein>
    <recommendedName>
        <fullName evidence="3">Endonuclease-reverse transcriptase</fullName>
    </recommendedName>
</protein>
<name>A0AA88HY66_ARTSF</name>
<proteinExistence type="predicted"/>
<sequence length="177" mass="19934">MHNFGMDILALSETHWAGPGKRNLDKRYTILHNGGKIKEVAGVAIMLSKTTSTALTNRTPVDERTFTARFADVDTKSAWSIIKKVYNRTVAASFGHAKRPKDQWLSETTWNLIGECCNLKLLLLRGDVNNETVLKNQMSIDLDTQVKRRTRIDKTSHLDKKTAMADEATKLGDYRVA</sequence>
<evidence type="ECO:0000313" key="1">
    <source>
        <dbReference type="EMBL" id="KAK2718025.1"/>
    </source>
</evidence>
<dbReference type="Proteomes" id="UP001187531">
    <property type="component" value="Unassembled WGS sequence"/>
</dbReference>
<dbReference type="Gene3D" id="3.60.10.10">
    <property type="entry name" value="Endonuclease/exonuclease/phosphatase"/>
    <property type="match status" value="1"/>
</dbReference>
<keyword evidence="2" id="KW-1185">Reference proteome</keyword>
<reference evidence="1" key="1">
    <citation type="submission" date="2023-07" db="EMBL/GenBank/DDBJ databases">
        <title>Chromosome-level genome assembly of Artemia franciscana.</title>
        <authorList>
            <person name="Jo E."/>
        </authorList>
    </citation>
    <scope>NUCLEOTIDE SEQUENCE</scope>
    <source>
        <tissue evidence="1">Whole body</tissue>
    </source>
</reference>
<comment type="caution">
    <text evidence="1">The sequence shown here is derived from an EMBL/GenBank/DDBJ whole genome shotgun (WGS) entry which is preliminary data.</text>
</comment>